<evidence type="ECO:0000313" key="2">
    <source>
        <dbReference type="EMBL" id="GIG12539.1"/>
    </source>
</evidence>
<dbReference type="SUPFAM" id="SSF53649">
    <property type="entry name" value="Alkaline phosphatase-like"/>
    <property type="match status" value="1"/>
</dbReference>
<comment type="caution">
    <text evidence="2">The sequence shown here is derived from an EMBL/GenBank/DDBJ whole genome shotgun (WGS) entry which is preliminary data.</text>
</comment>
<feature type="transmembrane region" description="Helical" evidence="1">
    <location>
        <begin position="111"/>
        <end position="136"/>
    </location>
</feature>
<organism evidence="2 3">
    <name type="scientific">Catellatospora methionotrophica</name>
    <dbReference type="NCBI Taxonomy" id="121620"/>
    <lineage>
        <taxon>Bacteria</taxon>
        <taxon>Bacillati</taxon>
        <taxon>Actinomycetota</taxon>
        <taxon>Actinomycetes</taxon>
        <taxon>Micromonosporales</taxon>
        <taxon>Micromonosporaceae</taxon>
        <taxon>Catellatospora</taxon>
    </lineage>
</organism>
<feature type="transmembrane region" description="Helical" evidence="1">
    <location>
        <begin position="12"/>
        <end position="33"/>
    </location>
</feature>
<feature type="transmembrane region" description="Helical" evidence="1">
    <location>
        <begin position="45"/>
        <end position="63"/>
    </location>
</feature>
<gene>
    <name evidence="2" type="ORF">Cme02nite_08710</name>
</gene>
<name>A0A8J3L6P9_9ACTN</name>
<reference evidence="2" key="1">
    <citation type="submission" date="2021-01" db="EMBL/GenBank/DDBJ databases">
        <title>Whole genome shotgun sequence of Catellatospora methionotrophica NBRC 14553.</title>
        <authorList>
            <person name="Komaki H."/>
            <person name="Tamura T."/>
        </authorList>
    </citation>
    <scope>NUCLEOTIDE SEQUENCE</scope>
    <source>
        <strain evidence="2">NBRC 14553</strain>
    </source>
</reference>
<dbReference type="EMBL" id="BONJ01000001">
    <property type="protein sequence ID" value="GIG12539.1"/>
    <property type="molecule type" value="Genomic_DNA"/>
</dbReference>
<proteinExistence type="predicted"/>
<dbReference type="InterPro" id="IPR007165">
    <property type="entry name" value="Phage_holin_4_2"/>
</dbReference>
<keyword evidence="1" id="KW-0812">Transmembrane</keyword>
<dbReference type="Proteomes" id="UP000660339">
    <property type="component" value="Unassembled WGS sequence"/>
</dbReference>
<dbReference type="InterPro" id="IPR002591">
    <property type="entry name" value="Phosphodiest/P_Trfase"/>
</dbReference>
<dbReference type="AlphaFoldDB" id="A0A8J3L6P9"/>
<dbReference type="Gene3D" id="3.40.720.10">
    <property type="entry name" value="Alkaline Phosphatase, subunit A"/>
    <property type="match status" value="1"/>
</dbReference>
<protein>
    <submittedName>
        <fullName evidence="2">Membrane protein</fullName>
    </submittedName>
</protein>
<keyword evidence="1" id="KW-0472">Membrane</keyword>
<dbReference type="RefSeq" id="WP_239085730.1">
    <property type="nucleotide sequence ID" value="NZ_BAAATT010000033.1"/>
</dbReference>
<evidence type="ECO:0000313" key="3">
    <source>
        <dbReference type="Proteomes" id="UP000660339"/>
    </source>
</evidence>
<keyword evidence="1" id="KW-1133">Transmembrane helix</keyword>
<evidence type="ECO:0000256" key="1">
    <source>
        <dbReference type="SAM" id="Phobius"/>
    </source>
</evidence>
<dbReference type="Pfam" id="PF01663">
    <property type="entry name" value="Phosphodiest"/>
    <property type="match status" value="1"/>
</dbReference>
<sequence>MAELSLRRAGTRLRTVLPVLLLDWAALSIAIAVTPGLSASTGWDVLAAAVLLALAAAVLRPTLAAFAARLGWAGVVAGWLAIQAVLVYLALSLAPHIQVNGFWPAFWASWIYSVLVSAGMWVVTAGDDSAVLAHLLRTTSKTRREAVPSAVPGVVMIQIDGLSAPLARWAIQAGNLPTLTRWIRSGSHVLAEWHAQLPATTPASQAGLLHGASAHVPAFRWLEKETGRLVVTNHPKDAEYVEQGFTDGRGLLADGGVSLSNVFSGDAPTSLLTMSTVSRKGARRGPTREVSAYLVDPFGLTRSLVLTCGEMVKEVFQARRQRARDIEPRVHRAASYVALRGVTNVLLRDLNLNLAAEHMMRGAPSVYCDFVDYDEIAHHAGPTRAESLASLDGIDWVLGTLEKLAAAAPRPYHLVVLSDHGQSQGATFLQRYGMTLEALVRRLISPEDTELVTAGDAEQWGRVSALLAEVSGERRLVGRLTGSVLRGRDEPAPAAGTDLVVVASGNLGMVYLAREPGRLTLEEIEARHPNLLTGLVSHPGVGFAMVRSRARGAVVLGRDGVRHLADGRVDGADPLAAFGPHAAADLRRHDTLPHVGDIVLNSLLDPATGEVAAFEELVGCHGGLGGWQTRPVLIHPAAWTAAPPLDGADAVHRQLVRWLKDLGQRQRL</sequence>
<keyword evidence="3" id="KW-1185">Reference proteome</keyword>
<dbReference type="Pfam" id="PF04020">
    <property type="entry name" value="Phage_holin_4_2"/>
    <property type="match status" value="1"/>
</dbReference>
<feature type="transmembrane region" description="Helical" evidence="1">
    <location>
        <begin position="70"/>
        <end position="91"/>
    </location>
</feature>
<accession>A0A8J3L6P9</accession>
<dbReference type="InterPro" id="IPR017850">
    <property type="entry name" value="Alkaline_phosphatase_core_sf"/>
</dbReference>